<feature type="transmembrane region" description="Helical" evidence="2">
    <location>
        <begin position="103"/>
        <end position="122"/>
    </location>
</feature>
<name>A0A7W9UWD2_9ACTN</name>
<sequence>MSQPPAPRGQRPSARTAARATAPSTTAPSTTPPTATADVRSADGVPLTGTAPTATPTPRAPSLAPSTTPPHLDPDDAAPLRNAAPVRGAASALPPLARARQGLVAVAVLACVPYLALKIAWICGSQLGIPDGSTLLDPDHRTTLRLVNGLSVVLDSAVIGIALLLTRPWGTRAPAWLLVVPMWCAVGLLTPIMIGFPAQLAGAALSGGHDSGPAGGGSDDSAFLADWVFGVVYGGFIVQGLTLGTLFVLYARDRWGHLWHGRLADLPPSPTRPALRIVTVAATVLALFPLCVHVLWATGSNAGLSPGRAYERDLDFTILETIYPLLLVSAVAGVLLIAFRPGSAVRLWVPLALSGVGSASVACWGGWLLLASLSEEGSDERMTALMSLTYAVQVITGTLIAMACAYFLAERGAGAAPSGPAARRALGMTGEPRPESREKSKLRAGRWPVPGARRGPC</sequence>
<feature type="transmembrane region" description="Helical" evidence="2">
    <location>
        <begin position="390"/>
        <end position="409"/>
    </location>
</feature>
<feature type="compositionally biased region" description="Basic and acidic residues" evidence="1">
    <location>
        <begin position="432"/>
        <end position="441"/>
    </location>
</feature>
<keyword evidence="2" id="KW-1133">Transmembrane helix</keyword>
<organism evidence="3 4">
    <name type="scientific">Streptomyces zagrosensis</name>
    <dbReference type="NCBI Taxonomy" id="1042984"/>
    <lineage>
        <taxon>Bacteria</taxon>
        <taxon>Bacillati</taxon>
        <taxon>Actinomycetota</taxon>
        <taxon>Actinomycetes</taxon>
        <taxon>Kitasatosporales</taxon>
        <taxon>Streptomycetaceae</taxon>
        <taxon>Streptomyces</taxon>
    </lineage>
</organism>
<dbReference type="RefSeq" id="WP_246494117.1">
    <property type="nucleotide sequence ID" value="NZ_JACHJL010000001.1"/>
</dbReference>
<dbReference type="AlphaFoldDB" id="A0A7W9UWD2"/>
<evidence type="ECO:0000313" key="3">
    <source>
        <dbReference type="EMBL" id="MBB5933663.1"/>
    </source>
</evidence>
<feature type="region of interest" description="Disordered" evidence="1">
    <location>
        <begin position="415"/>
        <end position="457"/>
    </location>
</feature>
<reference evidence="3 4" key="1">
    <citation type="submission" date="2020-08" db="EMBL/GenBank/DDBJ databases">
        <title>Genomic Encyclopedia of Type Strains, Phase III (KMG-III): the genomes of soil and plant-associated and newly described type strains.</title>
        <authorList>
            <person name="Whitman W."/>
        </authorList>
    </citation>
    <scope>NUCLEOTIDE SEQUENCE [LARGE SCALE GENOMIC DNA]</scope>
    <source>
        <strain evidence="3 4">CECT 8305</strain>
    </source>
</reference>
<keyword evidence="4" id="KW-1185">Reference proteome</keyword>
<feature type="transmembrane region" description="Helical" evidence="2">
    <location>
        <begin position="142"/>
        <end position="164"/>
    </location>
</feature>
<feature type="compositionally biased region" description="Low complexity" evidence="1">
    <location>
        <begin position="415"/>
        <end position="425"/>
    </location>
</feature>
<feature type="region of interest" description="Disordered" evidence="1">
    <location>
        <begin position="1"/>
        <end position="81"/>
    </location>
</feature>
<accession>A0A7W9UWD2</accession>
<feature type="compositionally biased region" description="Low complexity" evidence="1">
    <location>
        <begin position="46"/>
        <end position="70"/>
    </location>
</feature>
<feature type="transmembrane region" description="Helical" evidence="2">
    <location>
        <begin position="316"/>
        <end position="339"/>
    </location>
</feature>
<evidence type="ECO:0000256" key="2">
    <source>
        <dbReference type="SAM" id="Phobius"/>
    </source>
</evidence>
<gene>
    <name evidence="3" type="ORF">FHS42_000681</name>
</gene>
<feature type="transmembrane region" description="Helical" evidence="2">
    <location>
        <begin position="351"/>
        <end position="370"/>
    </location>
</feature>
<keyword evidence="2" id="KW-0812">Transmembrane</keyword>
<feature type="compositionally biased region" description="Low complexity" evidence="1">
    <location>
        <begin position="11"/>
        <end position="37"/>
    </location>
</feature>
<evidence type="ECO:0000256" key="1">
    <source>
        <dbReference type="SAM" id="MobiDB-lite"/>
    </source>
</evidence>
<protein>
    <recommendedName>
        <fullName evidence="5">LigA protein</fullName>
    </recommendedName>
</protein>
<evidence type="ECO:0000313" key="4">
    <source>
        <dbReference type="Proteomes" id="UP000588098"/>
    </source>
</evidence>
<dbReference type="EMBL" id="JACHJL010000001">
    <property type="protein sequence ID" value="MBB5933663.1"/>
    <property type="molecule type" value="Genomic_DNA"/>
</dbReference>
<feature type="transmembrane region" description="Helical" evidence="2">
    <location>
        <begin position="273"/>
        <end position="296"/>
    </location>
</feature>
<keyword evidence="2" id="KW-0472">Membrane</keyword>
<evidence type="ECO:0008006" key="5">
    <source>
        <dbReference type="Google" id="ProtNLM"/>
    </source>
</evidence>
<proteinExistence type="predicted"/>
<feature type="transmembrane region" description="Helical" evidence="2">
    <location>
        <begin position="227"/>
        <end position="252"/>
    </location>
</feature>
<feature type="transmembrane region" description="Helical" evidence="2">
    <location>
        <begin position="176"/>
        <end position="196"/>
    </location>
</feature>
<dbReference type="Proteomes" id="UP000588098">
    <property type="component" value="Unassembled WGS sequence"/>
</dbReference>
<comment type="caution">
    <text evidence="3">The sequence shown here is derived from an EMBL/GenBank/DDBJ whole genome shotgun (WGS) entry which is preliminary data.</text>
</comment>